<protein>
    <submittedName>
        <fullName evidence="1">Uncharacterized protein</fullName>
    </submittedName>
</protein>
<dbReference type="EMBL" id="JAVRJZ010005198">
    <property type="protein sequence ID" value="KAK2701389.1"/>
    <property type="molecule type" value="Genomic_DNA"/>
</dbReference>
<name>A0AA88H1E2_ARTSF</name>
<dbReference type="AlphaFoldDB" id="A0AA88H1E2"/>
<gene>
    <name evidence="1" type="ORF">QYM36_019956</name>
</gene>
<comment type="caution">
    <text evidence="1">The sequence shown here is derived from an EMBL/GenBank/DDBJ whole genome shotgun (WGS) entry which is preliminary data.</text>
</comment>
<proteinExistence type="predicted"/>
<evidence type="ECO:0000313" key="2">
    <source>
        <dbReference type="Proteomes" id="UP001187531"/>
    </source>
</evidence>
<organism evidence="1 2">
    <name type="scientific">Artemia franciscana</name>
    <name type="common">Brine shrimp</name>
    <name type="synonym">Artemia sanfranciscana</name>
    <dbReference type="NCBI Taxonomy" id="6661"/>
    <lineage>
        <taxon>Eukaryota</taxon>
        <taxon>Metazoa</taxon>
        <taxon>Ecdysozoa</taxon>
        <taxon>Arthropoda</taxon>
        <taxon>Crustacea</taxon>
        <taxon>Branchiopoda</taxon>
        <taxon>Anostraca</taxon>
        <taxon>Artemiidae</taxon>
        <taxon>Artemia</taxon>
    </lineage>
</organism>
<dbReference type="Proteomes" id="UP001187531">
    <property type="component" value="Unassembled WGS sequence"/>
</dbReference>
<accession>A0AA88H1E2</accession>
<feature type="non-terminal residue" evidence="1">
    <location>
        <position position="1"/>
    </location>
</feature>
<evidence type="ECO:0000313" key="1">
    <source>
        <dbReference type="EMBL" id="KAK2701389.1"/>
    </source>
</evidence>
<sequence length="139" mass="15331">MGQRKRTSFKIQDKATFTPVLVIDSNNGQRKPASESKDIEDKVKELLDMNNSPSASTGVSKIVKAGLEDQWKSYSGNCFSFYMKAKFLVTRLKNETKKLKTSKESGPYTVVGTQDSISCMIGQGALDTKNIKLAVLDKA</sequence>
<keyword evidence="2" id="KW-1185">Reference proteome</keyword>
<reference evidence="1" key="1">
    <citation type="submission" date="2023-07" db="EMBL/GenBank/DDBJ databases">
        <title>Chromosome-level genome assembly of Artemia franciscana.</title>
        <authorList>
            <person name="Jo E."/>
        </authorList>
    </citation>
    <scope>NUCLEOTIDE SEQUENCE</scope>
    <source>
        <tissue evidence="1">Whole body</tissue>
    </source>
</reference>